<reference evidence="2" key="2">
    <citation type="submission" date="2017-12" db="EMBL/GenBank/DDBJ databases">
        <title>Genome sequence of the Bar-tailed Godwit (Limosa lapponica baueri).</title>
        <authorList>
            <person name="Lima N.C.B."/>
            <person name="Parody-Merino A.M."/>
            <person name="Battley P.F."/>
            <person name="Fidler A.E."/>
            <person name="Prosdocimi F."/>
        </authorList>
    </citation>
    <scope>NUCLEOTIDE SEQUENCE [LARGE SCALE GENOMIC DNA]</scope>
</reference>
<dbReference type="Proteomes" id="UP000233556">
    <property type="component" value="Unassembled WGS sequence"/>
</dbReference>
<keyword evidence="2" id="KW-1185">Reference proteome</keyword>
<protein>
    <submittedName>
        <fullName evidence="1">Uncharacterized protein</fullName>
    </submittedName>
</protein>
<evidence type="ECO:0000313" key="1">
    <source>
        <dbReference type="EMBL" id="PKU39667.1"/>
    </source>
</evidence>
<proteinExistence type="predicted"/>
<organism evidence="1 2">
    <name type="scientific">Limosa lapponica baueri</name>
    <dbReference type="NCBI Taxonomy" id="1758121"/>
    <lineage>
        <taxon>Eukaryota</taxon>
        <taxon>Metazoa</taxon>
        <taxon>Chordata</taxon>
        <taxon>Craniata</taxon>
        <taxon>Vertebrata</taxon>
        <taxon>Euteleostomi</taxon>
        <taxon>Archelosauria</taxon>
        <taxon>Archosauria</taxon>
        <taxon>Dinosauria</taxon>
        <taxon>Saurischia</taxon>
        <taxon>Theropoda</taxon>
        <taxon>Coelurosauria</taxon>
        <taxon>Aves</taxon>
        <taxon>Neognathae</taxon>
        <taxon>Neoaves</taxon>
        <taxon>Charadriiformes</taxon>
        <taxon>Scolopacidae</taxon>
        <taxon>Limosa</taxon>
    </lineage>
</organism>
<accession>A0A2I0U0P5</accession>
<dbReference type="AlphaFoldDB" id="A0A2I0U0P5"/>
<evidence type="ECO:0000313" key="2">
    <source>
        <dbReference type="Proteomes" id="UP000233556"/>
    </source>
</evidence>
<name>A0A2I0U0P5_LIMLA</name>
<dbReference type="EMBL" id="KZ506434">
    <property type="protein sequence ID" value="PKU39667.1"/>
    <property type="molecule type" value="Genomic_DNA"/>
</dbReference>
<reference evidence="2" key="1">
    <citation type="submission" date="2017-11" db="EMBL/GenBank/DDBJ databases">
        <authorList>
            <person name="Lima N.C."/>
            <person name="Parody-Merino A.M."/>
            <person name="Battley P.F."/>
            <person name="Fidler A.E."/>
            <person name="Prosdocimi F."/>
        </authorList>
    </citation>
    <scope>NUCLEOTIDE SEQUENCE [LARGE SCALE GENOMIC DNA]</scope>
</reference>
<sequence>MPDTTSSNKVKESHWTVVNFPTAAGEYGGTTLLKRTTDILRLTLHPMTSGKEMGIAHTLILALGSSSDKLVYFSA</sequence>
<gene>
    <name evidence="1" type="ORF">llap_10030</name>
</gene>